<feature type="domain" description="AMP-binding enzyme C-terminal" evidence="7">
    <location>
        <begin position="538"/>
        <end position="636"/>
    </location>
</feature>
<comment type="similarity">
    <text evidence="1 5">Belongs to the ATP-dependent AMP-binding enzyme family.</text>
</comment>
<dbReference type="GO" id="GO:0005524">
    <property type="term" value="F:ATP binding"/>
    <property type="evidence" value="ECO:0007669"/>
    <property type="project" value="UniProtKB-UniRule"/>
</dbReference>
<evidence type="ECO:0000259" key="7">
    <source>
        <dbReference type="Pfam" id="PF13193"/>
    </source>
</evidence>
<keyword evidence="3 5" id="KW-0547">Nucleotide-binding</keyword>
<dbReference type="InterPro" id="IPR020845">
    <property type="entry name" value="AMP-binding_CS"/>
</dbReference>
<evidence type="ECO:0000313" key="10">
    <source>
        <dbReference type="Proteomes" id="UP000186601"/>
    </source>
</evidence>
<keyword evidence="4 5" id="KW-0067">ATP-binding</keyword>
<protein>
    <recommendedName>
        <fullName evidence="5">Acetyl-coenzyme A synthetase</fullName>
        <ecNumber evidence="5">6.2.1.1</ecNumber>
    </recommendedName>
</protein>
<dbReference type="PANTHER" id="PTHR24095">
    <property type="entry name" value="ACETYL-COENZYME A SYNTHETASE"/>
    <property type="match status" value="1"/>
</dbReference>
<evidence type="ECO:0000259" key="8">
    <source>
        <dbReference type="Pfam" id="PF16177"/>
    </source>
</evidence>
<dbReference type="InterPro" id="IPR025110">
    <property type="entry name" value="AMP-bd_C"/>
</dbReference>
<dbReference type="Pfam" id="PF13193">
    <property type="entry name" value="AMP-binding_C"/>
    <property type="match status" value="1"/>
</dbReference>
<dbReference type="PROSITE" id="PS00455">
    <property type="entry name" value="AMP_BINDING"/>
    <property type="match status" value="1"/>
</dbReference>
<accession>A0A2R6NLL0</accession>
<name>A0A2R6NLL0_9APHY</name>
<evidence type="ECO:0000313" key="9">
    <source>
        <dbReference type="EMBL" id="PSR73235.1"/>
    </source>
</evidence>
<keyword evidence="2 5" id="KW-0436">Ligase</keyword>
<dbReference type="Gene3D" id="3.30.300.30">
    <property type="match status" value="1"/>
</dbReference>
<dbReference type="Proteomes" id="UP000186601">
    <property type="component" value="Unassembled WGS sequence"/>
</dbReference>
<dbReference type="STRING" id="98765.A0A2R6NLL0"/>
<evidence type="ECO:0000256" key="3">
    <source>
        <dbReference type="ARBA" id="ARBA00022741"/>
    </source>
</evidence>
<dbReference type="NCBIfam" id="TIGR02188">
    <property type="entry name" value="Ac_CoA_lig_AcsA"/>
    <property type="match status" value="1"/>
</dbReference>
<dbReference type="PANTHER" id="PTHR24095:SF14">
    <property type="entry name" value="ACETYL-COENZYME A SYNTHETASE 1"/>
    <property type="match status" value="1"/>
</dbReference>
<dbReference type="EMBL" id="MLYV02001095">
    <property type="protein sequence ID" value="PSR73235.1"/>
    <property type="molecule type" value="Genomic_DNA"/>
</dbReference>
<dbReference type="SUPFAM" id="SSF56801">
    <property type="entry name" value="Acetyl-CoA synthetase-like"/>
    <property type="match status" value="1"/>
</dbReference>
<evidence type="ECO:0000256" key="4">
    <source>
        <dbReference type="ARBA" id="ARBA00022840"/>
    </source>
</evidence>
<gene>
    <name evidence="9" type="ORF">PHLCEN_2v10895</name>
</gene>
<evidence type="ECO:0000256" key="2">
    <source>
        <dbReference type="ARBA" id="ARBA00022598"/>
    </source>
</evidence>
<dbReference type="GO" id="GO:0016208">
    <property type="term" value="F:AMP binding"/>
    <property type="evidence" value="ECO:0007669"/>
    <property type="project" value="InterPro"/>
</dbReference>
<dbReference type="AlphaFoldDB" id="A0A2R6NLL0"/>
<dbReference type="Pfam" id="PF00501">
    <property type="entry name" value="AMP-binding"/>
    <property type="match status" value="1"/>
</dbReference>
<dbReference type="InterPro" id="IPR042099">
    <property type="entry name" value="ANL_N_sf"/>
</dbReference>
<dbReference type="EC" id="6.2.1.1" evidence="5"/>
<evidence type="ECO:0000256" key="1">
    <source>
        <dbReference type="ARBA" id="ARBA00006432"/>
    </source>
</evidence>
<evidence type="ECO:0000256" key="5">
    <source>
        <dbReference type="RuleBase" id="RU361147"/>
    </source>
</evidence>
<dbReference type="Pfam" id="PF16177">
    <property type="entry name" value="ACAS_N"/>
    <property type="match status" value="1"/>
</dbReference>
<dbReference type="InterPro" id="IPR032387">
    <property type="entry name" value="ACAS_N"/>
</dbReference>
<comment type="catalytic activity">
    <reaction evidence="5">
        <text>acetate + ATP + CoA = acetyl-CoA + AMP + diphosphate</text>
        <dbReference type="Rhea" id="RHEA:23176"/>
        <dbReference type="ChEBI" id="CHEBI:30089"/>
        <dbReference type="ChEBI" id="CHEBI:30616"/>
        <dbReference type="ChEBI" id="CHEBI:33019"/>
        <dbReference type="ChEBI" id="CHEBI:57287"/>
        <dbReference type="ChEBI" id="CHEBI:57288"/>
        <dbReference type="ChEBI" id="CHEBI:456215"/>
        <dbReference type="EC" id="6.2.1.1"/>
    </reaction>
</comment>
<organism evidence="9 10">
    <name type="scientific">Hermanssonia centrifuga</name>
    <dbReference type="NCBI Taxonomy" id="98765"/>
    <lineage>
        <taxon>Eukaryota</taxon>
        <taxon>Fungi</taxon>
        <taxon>Dikarya</taxon>
        <taxon>Basidiomycota</taxon>
        <taxon>Agaricomycotina</taxon>
        <taxon>Agaricomycetes</taxon>
        <taxon>Polyporales</taxon>
        <taxon>Meruliaceae</taxon>
        <taxon>Hermanssonia</taxon>
    </lineage>
</organism>
<feature type="domain" description="AMP-dependent synthetase/ligase" evidence="6">
    <location>
        <begin position="90"/>
        <end position="476"/>
    </location>
</feature>
<dbReference type="Gene3D" id="3.40.50.12780">
    <property type="entry name" value="N-terminal domain of ligase-like"/>
    <property type="match status" value="1"/>
</dbReference>
<keyword evidence="10" id="KW-1185">Reference proteome</keyword>
<dbReference type="CDD" id="cd05966">
    <property type="entry name" value="ACS"/>
    <property type="match status" value="1"/>
</dbReference>
<dbReference type="GO" id="GO:0005829">
    <property type="term" value="C:cytosol"/>
    <property type="evidence" value="ECO:0007669"/>
    <property type="project" value="TreeGrafter"/>
</dbReference>
<evidence type="ECO:0000259" key="6">
    <source>
        <dbReference type="Pfam" id="PF00501"/>
    </source>
</evidence>
<dbReference type="GO" id="GO:0003987">
    <property type="term" value="F:acetate-CoA ligase activity"/>
    <property type="evidence" value="ECO:0007669"/>
    <property type="project" value="UniProtKB-UniRule"/>
</dbReference>
<dbReference type="FunFam" id="3.40.50.12780:FF:000001">
    <property type="entry name" value="Acetyl-coenzyme A synthetase"/>
    <property type="match status" value="1"/>
</dbReference>
<dbReference type="NCBIfam" id="NF001208">
    <property type="entry name" value="PRK00174.1"/>
    <property type="match status" value="1"/>
</dbReference>
<reference evidence="9 10" key="1">
    <citation type="submission" date="2018-02" db="EMBL/GenBank/DDBJ databases">
        <title>Genome sequence of the basidiomycete white-rot fungus Phlebia centrifuga.</title>
        <authorList>
            <person name="Granchi Z."/>
            <person name="Peng M."/>
            <person name="de Vries R.P."/>
            <person name="Hilden K."/>
            <person name="Makela M.R."/>
            <person name="Grigoriev I."/>
            <person name="Riley R."/>
        </authorList>
    </citation>
    <scope>NUCLEOTIDE SEQUENCE [LARGE SCALE GENOMIC DNA]</scope>
    <source>
        <strain evidence="9 10">FBCC195</strain>
    </source>
</reference>
<dbReference type="InterPro" id="IPR011904">
    <property type="entry name" value="Ac_CoA_lig"/>
</dbReference>
<feature type="domain" description="Acetyl-coenzyme A synthetase N-terminal" evidence="8">
    <location>
        <begin position="43"/>
        <end position="88"/>
    </location>
</feature>
<dbReference type="InterPro" id="IPR000873">
    <property type="entry name" value="AMP-dep_synth/lig_dom"/>
</dbReference>
<dbReference type="OrthoDB" id="1706066at2759"/>
<dbReference type="InterPro" id="IPR045851">
    <property type="entry name" value="AMP-bd_C_sf"/>
</dbReference>
<comment type="caution">
    <text evidence="9">The sequence shown here is derived from an EMBL/GenBank/DDBJ whole genome shotgun (WGS) entry which is preliminary data.</text>
</comment>
<dbReference type="GO" id="GO:0019427">
    <property type="term" value="P:acetyl-CoA biosynthetic process from acetate"/>
    <property type="evidence" value="ECO:0007669"/>
    <property type="project" value="InterPro"/>
</dbReference>
<proteinExistence type="inferred from homology"/>
<sequence length="676" mass="74724">MSIDSVATHPVPPRLKNGSEVPYIGPHMDAYRKAHAETVGPAADKWWAKMARETLHWDRPFHTVRSGTFENGDIAWFPEGYLNASYNCVDRWAFKNPDKTAIIYEADEPGESAEISYGELLREVSSVANVLKSYGVKKGDTVSIYLPMTWQAVAAFLACARIGAIHSVVFAGFSSESLRDRINDCKSRVVITADEGRRGGKSIAIKKLADNAVKHCPVVEHVLVLKRTGAEVEWTEGRDKWWHEETAKVPNYCPPELLSSEDPLFILYTSGSTGKPKGIMHTIGGFLLGAAMTVKYVFDVHPEDRFGCMADLGWITGHTYLVYGPLANGIATTVFESTPVYPTPSRFWETIDKHKLTHFYTAPTAVRLLRRLGEQHVEKADLSSLRVIGSVGEPINPEAWHWLNDHVGRKQCAIVDTFFQTETGSIVVSPLPGAIECKPGSATVPFLGIQAALLDPVTGKELEGDNVEGVLVFKNTWPSIARTVWQDHNRWLDVYMRPYPGYFYTGDGAVRDKDGYIWIKGRVDDVINVSGHRLSTAEIESALILYDGVAEAAVIGANDELTGQAVHSFVTLKPYVSLDSFAPYTHPFFSEFKHDPNNEAGLIKELVQQVRKVIGPFATPKKIYIVSDLPKTRSGKIMRRIMRKIIAGEGDQLGDLSTLAEPAVVDVIKAKIAASS</sequence>